<evidence type="ECO:0000259" key="2">
    <source>
        <dbReference type="PROSITE" id="PS50878"/>
    </source>
</evidence>
<evidence type="ECO:0000313" key="4">
    <source>
        <dbReference type="RefSeq" id="XP_014673255.1"/>
    </source>
</evidence>
<dbReference type="SUPFAM" id="SSF50630">
    <property type="entry name" value="Acid proteases"/>
    <property type="match status" value="1"/>
</dbReference>
<feature type="region of interest" description="Disordered" evidence="1">
    <location>
        <begin position="116"/>
        <end position="137"/>
    </location>
</feature>
<gene>
    <name evidence="4" type="primary">LOC106813592</name>
</gene>
<dbReference type="SUPFAM" id="SSF56672">
    <property type="entry name" value="DNA/RNA polymerases"/>
    <property type="match status" value="1"/>
</dbReference>
<dbReference type="InterPro" id="IPR008042">
    <property type="entry name" value="Retrotrans_Pao"/>
</dbReference>
<accession>A0ABM1EM34</accession>
<dbReference type="Pfam" id="PF00078">
    <property type="entry name" value="RVT_1"/>
    <property type="match status" value="1"/>
</dbReference>
<reference evidence="4" key="1">
    <citation type="submission" date="2025-08" db="UniProtKB">
        <authorList>
            <consortium name="RefSeq"/>
        </authorList>
    </citation>
    <scope>IDENTIFICATION</scope>
</reference>
<dbReference type="Pfam" id="PF18701">
    <property type="entry name" value="DUF5641"/>
    <property type="match status" value="1"/>
</dbReference>
<organism evidence="3 4">
    <name type="scientific">Priapulus caudatus</name>
    <name type="common">Priapulid worm</name>
    <dbReference type="NCBI Taxonomy" id="37621"/>
    <lineage>
        <taxon>Eukaryota</taxon>
        <taxon>Metazoa</taxon>
        <taxon>Ecdysozoa</taxon>
        <taxon>Scalidophora</taxon>
        <taxon>Priapulida</taxon>
        <taxon>Priapulimorpha</taxon>
        <taxon>Priapulimorphida</taxon>
        <taxon>Priapulidae</taxon>
        <taxon>Priapulus</taxon>
    </lineage>
</organism>
<dbReference type="InterPro" id="IPR000477">
    <property type="entry name" value="RT_dom"/>
</dbReference>
<dbReference type="PROSITE" id="PS50878">
    <property type="entry name" value="RT_POL"/>
    <property type="match status" value="1"/>
</dbReference>
<dbReference type="InterPro" id="IPR050951">
    <property type="entry name" value="Retrovirus_Pol_polyprotein"/>
</dbReference>
<keyword evidence="3" id="KW-1185">Reference proteome</keyword>
<dbReference type="InterPro" id="IPR040676">
    <property type="entry name" value="DUF5641"/>
</dbReference>
<dbReference type="PANTHER" id="PTHR37984:SF8">
    <property type="entry name" value="CCHC-TYPE DOMAIN-CONTAINING PROTEIN"/>
    <property type="match status" value="1"/>
</dbReference>
<dbReference type="GeneID" id="106813592"/>
<dbReference type="InterPro" id="IPR041577">
    <property type="entry name" value="RT_RNaseH_2"/>
</dbReference>
<name>A0ABM1EM34_PRICU</name>
<dbReference type="PANTHER" id="PTHR37984">
    <property type="entry name" value="PROTEIN CBG26694"/>
    <property type="match status" value="1"/>
</dbReference>
<dbReference type="CDD" id="cd05481">
    <property type="entry name" value="retropepsin_like_LTR_1"/>
    <property type="match status" value="1"/>
</dbReference>
<dbReference type="InterPro" id="IPR043128">
    <property type="entry name" value="Rev_trsase/Diguanyl_cyclase"/>
</dbReference>
<dbReference type="CDD" id="cd09274">
    <property type="entry name" value="RNase_HI_RT_Ty3"/>
    <property type="match status" value="1"/>
</dbReference>
<evidence type="ECO:0000256" key="1">
    <source>
        <dbReference type="SAM" id="MobiDB-lite"/>
    </source>
</evidence>
<evidence type="ECO:0000313" key="3">
    <source>
        <dbReference type="Proteomes" id="UP000695022"/>
    </source>
</evidence>
<dbReference type="Gene3D" id="2.40.70.10">
    <property type="entry name" value="Acid Proteases"/>
    <property type="match status" value="1"/>
</dbReference>
<dbReference type="Gene3D" id="3.30.70.270">
    <property type="match status" value="2"/>
</dbReference>
<dbReference type="Pfam" id="PF17919">
    <property type="entry name" value="RT_RNaseH_2"/>
    <property type="match status" value="1"/>
</dbReference>
<dbReference type="CDD" id="cd01647">
    <property type="entry name" value="RT_LTR"/>
    <property type="match status" value="1"/>
</dbReference>
<feature type="compositionally biased region" description="Polar residues" evidence="1">
    <location>
        <begin position="125"/>
        <end position="136"/>
    </location>
</feature>
<dbReference type="Gene3D" id="3.10.10.10">
    <property type="entry name" value="HIV Type 1 Reverse Transcriptase, subunit A, domain 1"/>
    <property type="match status" value="1"/>
</dbReference>
<protein>
    <submittedName>
        <fullName evidence="4">Uncharacterized protein LOC106813592</fullName>
    </submittedName>
</protein>
<dbReference type="RefSeq" id="XP_014673255.1">
    <property type="nucleotide sequence ID" value="XM_014817769.1"/>
</dbReference>
<proteinExistence type="predicted"/>
<feature type="domain" description="Reverse transcriptase" evidence="2">
    <location>
        <begin position="985"/>
        <end position="1167"/>
    </location>
</feature>
<dbReference type="InterPro" id="IPR021109">
    <property type="entry name" value="Peptidase_aspartic_dom_sf"/>
</dbReference>
<dbReference type="InterPro" id="IPR043502">
    <property type="entry name" value="DNA/RNA_pol_sf"/>
</dbReference>
<dbReference type="Proteomes" id="UP000695022">
    <property type="component" value="Unplaced"/>
</dbReference>
<dbReference type="Pfam" id="PF05380">
    <property type="entry name" value="Peptidase_A17"/>
    <property type="match status" value="1"/>
</dbReference>
<sequence>MEDSGGRHSRWDDFKITEKEIAQAEQKRIAAKGWVTRERKKLTGLLEEHGVYQLALEAAIGALDRRIAAFEEVQLTMEMLLPLDKVEEDVEKTGLFMDIVEKVRLQASRRLASLMPPPGGFPDDTVSQSASPSSGARAQLPKLELPTFTGNLEEWLSFWDQFQALVYGMFLTPIILSRLPSGLRMEWARDGEGHESDLEFLLAFLKKEIERRERSEVFQNRSFVSSNLVKKIKSKWVAAEPIVYSAFGGVCSFWELEAVGISSNEAAISQAVHPDPVLRSFSESVEFVDGRYQVSLPWKSEKAKGFLSPFIMSAEILFREMWRLGVQWDDVLPDSMQHQFSRWVAGIDYLKSWKIPRCYSVAKAKVAPIKKSDIANFQVPDISTQDLNDREIVRQAQLERFWNVWTDDYLRNLSPAVKGFLPQCALKKGSVVLVREDHIPRLSWPLGIIVEVFPGRDGLIRSVKVKTAKGCSDSDSLVIPEQRTTVDCVESTVAMALQRLPPPSKLEFNSKTGASLANDWKKWREEFVLYAELALKEHGESEKIKTLKYLIGPEGREIYTTQRWEQEEEDRTIEIVLRQFDTYCQPKKNETIERFKFNMRVQGDETLEKFITDVKTLSQTCNFGDLADSLVRDKLVCGVKDQHLRERLLRTPELTLDKTIELARAAELTKQNVSTLDGGAAAEAEVHKVRYTQRKVYRSPDYKGRKGHPHKEEKPNARECLYCGKTHVLKRELCPAYGQICRKCHKPNHFEAKCESLHKGRNQPRWNSKGARQHINVVTDDYDVENYHELLVVHEQPRKDHDETCNSVRASGEIFAALDVGGRRVNFQVDSGATCNIIPKDLVPRNAEMRPTRNILRMFNRTTVTPMGKCLLEIHNPKNGSVHTADFVVVNEKCTPLIGNVLIQNMNLVTVQHQNILSVENVPEPHTSSDIVSEFADVFKGTGRFKGTYHLSVDPDVIPVVHPPRKVPIAIKDRLKDELDKLESMDVIAPVTEPTAWVSSMVTVVKPEKLRICIDPKDLNKALKRSHYPLPTIEEILPSLHNAKVFSVLDAKNGFWHVELDKESSLLTTFNTPFGRYRWLRLPFGISSAPEEYQRRQDQAVEGLPGVHSIVDDILVYGEGDSEKEAIADHDVKLRNLLERCRAIGLKLNKGKLRLRQKEVRFIGHLITAKGLKPDPAKVKAVTEMPEPTDVAGVRRFIGFVTYLSKFLPGLSDQCEPLRKLTQQDMEWCWLETHSNAVREIKRLVTSQPVLRYFNAKEEVTLQCDASEKGLGAALLQNGQPVAFASRALTDVETRYAQIEKELLAVVFGLERFHHYTYGRQVTVQSNHKPLEKSLHSAPKRLQRMLLRLQRYTYTVMYHPGKSMYLADTLSRAFLVDKDAQL</sequence>